<dbReference type="EMBL" id="QZDH01000031">
    <property type="protein sequence ID" value="RJL50512.1"/>
    <property type="molecule type" value="Genomic_DNA"/>
</dbReference>
<proteinExistence type="predicted"/>
<sequence>MNNLPTSGNYSPAPVVISTKSLPPSNKKVKPDLLSKLFRIKDYNYDIKFNTKPAEVVKVFSNNYDSKNGIITKTRYESHFGCSQEPALVISKDEDNNFLYYKGNSVDNKDINGKKISYLRLNKDDFASQIKKDFNLPPFDIRRTLILEISDCKY</sequence>
<gene>
    <name evidence="1" type="ORF">D5071_13080</name>
</gene>
<dbReference type="AlphaFoldDB" id="A0A419AUQ1"/>
<dbReference type="RefSeq" id="WP_119874007.1">
    <property type="nucleotide sequence ID" value="NZ_QZDH01000031.1"/>
</dbReference>
<name>A0A419AUQ1_PECCA</name>
<accession>A0A419AUQ1</accession>
<evidence type="ECO:0000313" key="2">
    <source>
        <dbReference type="Proteomes" id="UP000283655"/>
    </source>
</evidence>
<evidence type="ECO:0000313" key="1">
    <source>
        <dbReference type="EMBL" id="RJL50512.1"/>
    </source>
</evidence>
<dbReference type="Proteomes" id="UP000283655">
    <property type="component" value="Unassembled WGS sequence"/>
</dbReference>
<protein>
    <submittedName>
        <fullName evidence="1">Uncharacterized protein</fullName>
    </submittedName>
</protein>
<reference evidence="1 2" key="1">
    <citation type="submission" date="2018-09" db="EMBL/GenBank/DDBJ databases">
        <title>Phylogenetic diversity of Pectobacterium and Dickeya strains causing blackleg disease of potato in Morocco.</title>
        <authorList>
            <person name="Oulghazi S."/>
            <person name="Moumni M."/>
            <person name="Faure D."/>
        </authorList>
    </citation>
    <scope>NUCLEOTIDE SEQUENCE [LARGE SCALE GENOMIC DNA]</scope>
    <source>
        <strain evidence="1 2">S1.15.11.2D</strain>
    </source>
</reference>
<organism evidence="1 2">
    <name type="scientific">Pectobacterium carotovorum</name>
    <name type="common">Erwinia carotovora</name>
    <dbReference type="NCBI Taxonomy" id="554"/>
    <lineage>
        <taxon>Bacteria</taxon>
        <taxon>Pseudomonadati</taxon>
        <taxon>Pseudomonadota</taxon>
        <taxon>Gammaproteobacteria</taxon>
        <taxon>Enterobacterales</taxon>
        <taxon>Pectobacteriaceae</taxon>
        <taxon>Pectobacterium</taxon>
    </lineage>
</organism>
<comment type="caution">
    <text evidence="1">The sequence shown here is derived from an EMBL/GenBank/DDBJ whole genome shotgun (WGS) entry which is preliminary data.</text>
</comment>